<proteinExistence type="predicted"/>
<comment type="caution">
    <text evidence="1">The sequence shown here is derived from an EMBL/GenBank/DDBJ whole genome shotgun (WGS) entry which is preliminary data.</text>
</comment>
<keyword evidence="2" id="KW-1185">Reference proteome</keyword>
<dbReference type="Proteomes" id="UP000524404">
    <property type="component" value="Unassembled WGS sequence"/>
</dbReference>
<reference evidence="1 2" key="1">
    <citation type="submission" date="2020-08" db="EMBL/GenBank/DDBJ databases">
        <title>Functional genomics of gut bacteria from endangered species of beetles.</title>
        <authorList>
            <person name="Carlos-Shanley C."/>
        </authorList>
    </citation>
    <scope>NUCLEOTIDE SEQUENCE [LARGE SCALE GENOMIC DNA]</scope>
    <source>
        <strain evidence="1 2">S00070</strain>
    </source>
</reference>
<protein>
    <submittedName>
        <fullName evidence="1">Uncharacterized protein</fullName>
    </submittedName>
</protein>
<evidence type="ECO:0000313" key="1">
    <source>
        <dbReference type="EMBL" id="MBB6003426.1"/>
    </source>
</evidence>
<dbReference type="InterPro" id="IPR025455">
    <property type="entry name" value="DUF4276"/>
</dbReference>
<dbReference type="Pfam" id="PF14103">
    <property type="entry name" value="DUF4276"/>
    <property type="match status" value="1"/>
</dbReference>
<dbReference type="AlphaFoldDB" id="A0A841EKG1"/>
<evidence type="ECO:0000313" key="2">
    <source>
        <dbReference type="Proteomes" id="UP000524404"/>
    </source>
</evidence>
<dbReference type="RefSeq" id="WP_184133887.1">
    <property type="nucleotide sequence ID" value="NZ_JACHKT010000012.1"/>
</dbReference>
<gene>
    <name evidence="1" type="ORF">HNP25_002082</name>
</gene>
<accession>A0A841EKG1</accession>
<sequence length="217" mass="24786">MVEVSILLEGGVHPNSNASADTFDNSEKLRESFHQLLSAGLDNTDNISIEIDTKASYTSVLKAIKSEKRVSSNTLALLDLDGDESQRDTLIKQYELDEYRESVFFMIQAMEGWILSQPEAIECTFQQYERIIQSPMAEFSLIQNVKPESIESPDKVLNSLLQEFFQYEKGGKIKKVKYGKLKNSYLLIEQLDINELRRQFADVNNLLNKIKDLTIHA</sequence>
<name>A0A841EKG1_9BACT</name>
<organism evidence="1 2">
    <name type="scientific">Arcicella rosea</name>
    <dbReference type="NCBI Taxonomy" id="502909"/>
    <lineage>
        <taxon>Bacteria</taxon>
        <taxon>Pseudomonadati</taxon>
        <taxon>Bacteroidota</taxon>
        <taxon>Cytophagia</taxon>
        <taxon>Cytophagales</taxon>
        <taxon>Flectobacillaceae</taxon>
        <taxon>Arcicella</taxon>
    </lineage>
</organism>
<dbReference type="EMBL" id="JACHKT010000012">
    <property type="protein sequence ID" value="MBB6003426.1"/>
    <property type="molecule type" value="Genomic_DNA"/>
</dbReference>